<keyword evidence="1" id="KW-0472">Membrane</keyword>
<evidence type="ECO:0000313" key="3">
    <source>
        <dbReference type="Proteomes" id="UP000297703"/>
    </source>
</evidence>
<reference evidence="2 3" key="1">
    <citation type="submission" date="2019-04" db="EMBL/GenBank/DDBJ databases">
        <title>Draft genome of the big-headed turtle Platysternon megacephalum.</title>
        <authorList>
            <person name="Gong S."/>
        </authorList>
    </citation>
    <scope>NUCLEOTIDE SEQUENCE [LARGE SCALE GENOMIC DNA]</scope>
    <source>
        <strain evidence="2">DO16091913</strain>
        <tissue evidence="2">Muscle</tissue>
    </source>
</reference>
<dbReference type="Proteomes" id="UP000297703">
    <property type="component" value="Unassembled WGS sequence"/>
</dbReference>
<keyword evidence="3" id="KW-1185">Reference proteome</keyword>
<name>A0A4D9FAD7_9SAUR</name>
<dbReference type="AlphaFoldDB" id="A0A4D9FAD7"/>
<keyword evidence="1" id="KW-1133">Transmembrane helix</keyword>
<protein>
    <submittedName>
        <fullName evidence="2">Ankyrin repeat domain-containing protein 27</fullName>
    </submittedName>
</protein>
<comment type="caution">
    <text evidence="2">The sequence shown here is derived from an EMBL/GenBank/DDBJ whole genome shotgun (WGS) entry which is preliminary data.</text>
</comment>
<proteinExistence type="predicted"/>
<accession>A0A4D9FAD7</accession>
<gene>
    <name evidence="2" type="ORF">DR999_PMT01561</name>
</gene>
<sequence length="108" mass="12425">MKTSHVSTINTVVDISSLFFEVSPGKNQMLTARVNEEHDIFLSGPVFRAWPYLMQHNILNDCCLLLHNVFKTAITCSPFLMVNVISVWVKNLFVAFFYFIHLNPQLGY</sequence>
<feature type="transmembrane region" description="Helical" evidence="1">
    <location>
        <begin position="79"/>
        <end position="100"/>
    </location>
</feature>
<evidence type="ECO:0000313" key="2">
    <source>
        <dbReference type="EMBL" id="TFK14860.1"/>
    </source>
</evidence>
<reference evidence="2 3" key="2">
    <citation type="submission" date="2019-04" db="EMBL/GenBank/DDBJ databases">
        <title>The genome sequence of big-headed turtle.</title>
        <authorList>
            <person name="Gong S."/>
        </authorList>
    </citation>
    <scope>NUCLEOTIDE SEQUENCE [LARGE SCALE GENOMIC DNA]</scope>
    <source>
        <strain evidence="2">DO16091913</strain>
        <tissue evidence="2">Muscle</tissue>
    </source>
</reference>
<evidence type="ECO:0000256" key="1">
    <source>
        <dbReference type="SAM" id="Phobius"/>
    </source>
</evidence>
<organism evidence="2 3">
    <name type="scientific">Platysternon megacephalum</name>
    <name type="common">big-headed turtle</name>
    <dbReference type="NCBI Taxonomy" id="55544"/>
    <lineage>
        <taxon>Eukaryota</taxon>
        <taxon>Metazoa</taxon>
        <taxon>Chordata</taxon>
        <taxon>Craniata</taxon>
        <taxon>Vertebrata</taxon>
        <taxon>Euteleostomi</taxon>
        <taxon>Archelosauria</taxon>
        <taxon>Testudinata</taxon>
        <taxon>Testudines</taxon>
        <taxon>Cryptodira</taxon>
        <taxon>Durocryptodira</taxon>
        <taxon>Testudinoidea</taxon>
        <taxon>Platysternidae</taxon>
        <taxon>Platysternon</taxon>
    </lineage>
</organism>
<dbReference type="EMBL" id="QXTE01000007">
    <property type="protein sequence ID" value="TFK14860.1"/>
    <property type="molecule type" value="Genomic_DNA"/>
</dbReference>
<keyword evidence="1" id="KW-0812">Transmembrane</keyword>